<dbReference type="Proteomes" id="UP001283361">
    <property type="component" value="Unassembled WGS sequence"/>
</dbReference>
<protein>
    <submittedName>
        <fullName evidence="1">Uncharacterized protein</fullName>
    </submittedName>
</protein>
<accession>A0AAE1E1J4</accession>
<comment type="caution">
    <text evidence="1">The sequence shown here is derived from an EMBL/GenBank/DDBJ whole genome shotgun (WGS) entry which is preliminary data.</text>
</comment>
<dbReference type="EMBL" id="JAWDGP010001562">
    <property type="protein sequence ID" value="KAK3790200.1"/>
    <property type="molecule type" value="Genomic_DNA"/>
</dbReference>
<organism evidence="1 2">
    <name type="scientific">Elysia crispata</name>
    <name type="common">lettuce slug</name>
    <dbReference type="NCBI Taxonomy" id="231223"/>
    <lineage>
        <taxon>Eukaryota</taxon>
        <taxon>Metazoa</taxon>
        <taxon>Spiralia</taxon>
        <taxon>Lophotrochozoa</taxon>
        <taxon>Mollusca</taxon>
        <taxon>Gastropoda</taxon>
        <taxon>Heterobranchia</taxon>
        <taxon>Euthyneura</taxon>
        <taxon>Panpulmonata</taxon>
        <taxon>Sacoglossa</taxon>
        <taxon>Placobranchoidea</taxon>
        <taxon>Plakobranchidae</taxon>
        <taxon>Elysia</taxon>
    </lineage>
</organism>
<proteinExistence type="predicted"/>
<evidence type="ECO:0000313" key="2">
    <source>
        <dbReference type="Proteomes" id="UP001283361"/>
    </source>
</evidence>
<dbReference type="AlphaFoldDB" id="A0AAE1E1J4"/>
<reference evidence="1" key="1">
    <citation type="journal article" date="2023" name="G3 (Bethesda)">
        <title>A reference genome for the long-term kleptoplast-retaining sea slug Elysia crispata morphotype clarki.</title>
        <authorList>
            <person name="Eastman K.E."/>
            <person name="Pendleton A.L."/>
            <person name="Shaikh M.A."/>
            <person name="Suttiyut T."/>
            <person name="Ogas R."/>
            <person name="Tomko P."/>
            <person name="Gavelis G."/>
            <person name="Widhalm J.R."/>
            <person name="Wisecaver J.H."/>
        </authorList>
    </citation>
    <scope>NUCLEOTIDE SEQUENCE</scope>
    <source>
        <strain evidence="1">ECLA1</strain>
    </source>
</reference>
<keyword evidence="2" id="KW-1185">Reference proteome</keyword>
<evidence type="ECO:0000313" key="1">
    <source>
        <dbReference type="EMBL" id="KAK3790200.1"/>
    </source>
</evidence>
<gene>
    <name evidence="1" type="ORF">RRG08_062520</name>
</gene>
<name>A0AAE1E1J4_9GAST</name>
<sequence>MIQLFRRNKTVFLVENLCVTPQQSDVAYVYWYKALYQYHCDIQIGGFYSFCFCIVSITIIVEDKPSAVQGKKIR</sequence>